<evidence type="ECO:0000256" key="2">
    <source>
        <dbReference type="ARBA" id="ARBA00022448"/>
    </source>
</evidence>
<feature type="domain" description="ABC transmembrane type-1" evidence="8">
    <location>
        <begin position="97"/>
        <end position="284"/>
    </location>
</feature>
<dbReference type="Gene3D" id="1.10.3720.10">
    <property type="entry name" value="MetI-like"/>
    <property type="match status" value="1"/>
</dbReference>
<keyword evidence="3" id="KW-1003">Cell membrane</keyword>
<dbReference type="InterPro" id="IPR050366">
    <property type="entry name" value="BP-dependent_transpt_permease"/>
</dbReference>
<evidence type="ECO:0000256" key="5">
    <source>
        <dbReference type="ARBA" id="ARBA00022989"/>
    </source>
</evidence>
<comment type="caution">
    <text evidence="9">The sequence shown here is derived from an EMBL/GenBank/DDBJ whole genome shotgun (WGS) entry which is preliminary data.</text>
</comment>
<feature type="transmembrane region" description="Helical" evidence="7">
    <location>
        <begin position="262"/>
        <end position="283"/>
    </location>
</feature>
<protein>
    <submittedName>
        <fullName evidence="9">Oligopeptide transport system permease protein OppC</fullName>
    </submittedName>
</protein>
<evidence type="ECO:0000256" key="7">
    <source>
        <dbReference type="SAM" id="Phobius"/>
    </source>
</evidence>
<evidence type="ECO:0000256" key="1">
    <source>
        <dbReference type="ARBA" id="ARBA00004651"/>
    </source>
</evidence>
<dbReference type="EMBL" id="VSSQ01001107">
    <property type="protein sequence ID" value="MPM05180.1"/>
    <property type="molecule type" value="Genomic_DNA"/>
</dbReference>
<evidence type="ECO:0000313" key="9">
    <source>
        <dbReference type="EMBL" id="MPM05180.1"/>
    </source>
</evidence>
<dbReference type="PANTHER" id="PTHR43386">
    <property type="entry name" value="OLIGOPEPTIDE TRANSPORT SYSTEM PERMEASE PROTEIN APPC"/>
    <property type="match status" value="1"/>
</dbReference>
<evidence type="ECO:0000256" key="3">
    <source>
        <dbReference type="ARBA" id="ARBA00022475"/>
    </source>
</evidence>
<gene>
    <name evidence="9" type="primary">oppC_7</name>
    <name evidence="9" type="ORF">SDC9_51468</name>
</gene>
<dbReference type="AlphaFoldDB" id="A0A644WN01"/>
<reference evidence="9" key="1">
    <citation type="submission" date="2019-08" db="EMBL/GenBank/DDBJ databases">
        <authorList>
            <person name="Kucharzyk K."/>
            <person name="Murdoch R.W."/>
            <person name="Higgins S."/>
            <person name="Loffler F."/>
        </authorList>
    </citation>
    <scope>NUCLEOTIDE SEQUENCE</scope>
</reference>
<evidence type="ECO:0000256" key="4">
    <source>
        <dbReference type="ARBA" id="ARBA00022692"/>
    </source>
</evidence>
<keyword evidence="2" id="KW-0813">Transport</keyword>
<dbReference type="InterPro" id="IPR000515">
    <property type="entry name" value="MetI-like"/>
</dbReference>
<dbReference type="PROSITE" id="PS50928">
    <property type="entry name" value="ABC_TM1"/>
    <property type="match status" value="1"/>
</dbReference>
<dbReference type="InterPro" id="IPR035906">
    <property type="entry name" value="MetI-like_sf"/>
</dbReference>
<dbReference type="PANTHER" id="PTHR43386:SF1">
    <property type="entry name" value="D,D-DIPEPTIDE TRANSPORT SYSTEM PERMEASE PROTEIN DDPC-RELATED"/>
    <property type="match status" value="1"/>
</dbReference>
<feature type="transmembrane region" description="Helical" evidence="7">
    <location>
        <begin position="96"/>
        <end position="117"/>
    </location>
</feature>
<organism evidence="9">
    <name type="scientific">bioreactor metagenome</name>
    <dbReference type="NCBI Taxonomy" id="1076179"/>
    <lineage>
        <taxon>unclassified sequences</taxon>
        <taxon>metagenomes</taxon>
        <taxon>ecological metagenomes</taxon>
    </lineage>
</organism>
<evidence type="ECO:0000259" key="8">
    <source>
        <dbReference type="PROSITE" id="PS50928"/>
    </source>
</evidence>
<evidence type="ECO:0000256" key="6">
    <source>
        <dbReference type="ARBA" id="ARBA00023136"/>
    </source>
</evidence>
<dbReference type="CDD" id="cd06261">
    <property type="entry name" value="TM_PBP2"/>
    <property type="match status" value="1"/>
</dbReference>
<accession>A0A644WN01</accession>
<sequence length="297" mass="33073">MPENLQALAKKHTTTKWSRIVRNLRSALFGDFIGTLGFILLMAIILMSLIGPVWFPLDTVSDPTKLLMPPSSEHILGTDHLGRDVWAQIVSGGRELLLMSFLTAIIAVVLGITLGSLSALVGGKFDEMLLFFADVWLTIPRFPLLVVLSGFFTLNATTLAFVLAILSWAGLYRTVRAEVLSLRNRDFVEAAFMLDMGKTHIIFKEVLPNMMGFVVANFTLLMRAAIYSQVGLVFLGLLPLDQNWGVMINVAWNQGVIYNPDAIWFLLAPTIVICLLILSLVWISRSMEEFFNPALQK</sequence>
<dbReference type="Pfam" id="PF00528">
    <property type="entry name" value="BPD_transp_1"/>
    <property type="match status" value="1"/>
</dbReference>
<keyword evidence="5 7" id="KW-1133">Transmembrane helix</keyword>
<proteinExistence type="predicted"/>
<dbReference type="SUPFAM" id="SSF161098">
    <property type="entry name" value="MetI-like"/>
    <property type="match status" value="1"/>
</dbReference>
<keyword evidence="4 7" id="KW-0812">Transmembrane</keyword>
<comment type="subcellular location">
    <subcellularLocation>
        <location evidence="1">Cell membrane</location>
        <topology evidence="1">Multi-pass membrane protein</topology>
    </subcellularLocation>
</comment>
<feature type="transmembrane region" description="Helical" evidence="7">
    <location>
        <begin position="28"/>
        <end position="55"/>
    </location>
</feature>
<dbReference type="GO" id="GO:0005886">
    <property type="term" value="C:plasma membrane"/>
    <property type="evidence" value="ECO:0007669"/>
    <property type="project" value="UniProtKB-SubCell"/>
</dbReference>
<keyword evidence="6 7" id="KW-0472">Membrane</keyword>
<dbReference type="GO" id="GO:0055085">
    <property type="term" value="P:transmembrane transport"/>
    <property type="evidence" value="ECO:0007669"/>
    <property type="project" value="InterPro"/>
</dbReference>
<name>A0A644WN01_9ZZZZ</name>